<proteinExistence type="predicted"/>
<dbReference type="InterPro" id="IPR022090">
    <property type="entry name" value="DUF3634"/>
</dbReference>
<reference evidence="2 3" key="1">
    <citation type="submission" date="2015-11" db="EMBL/GenBank/DDBJ databases">
        <title>Genomic Taxonomy of the Vibrionaceae.</title>
        <authorList>
            <person name="Gomez-Gil B."/>
            <person name="Enciso-Ibarra J."/>
        </authorList>
    </citation>
    <scope>NUCLEOTIDE SEQUENCE [LARGE SCALE GENOMIC DNA]</scope>
    <source>
        <strain evidence="2 3">CAIM 912</strain>
    </source>
</reference>
<keyword evidence="3" id="KW-1185">Reference proteome</keyword>
<name>A0A135I596_9GAMM</name>
<keyword evidence="1" id="KW-1133">Transmembrane helix</keyword>
<dbReference type="RefSeq" id="WP_067419207.1">
    <property type="nucleotide sequence ID" value="NZ_LNTY01000050.1"/>
</dbReference>
<dbReference type="AlphaFoldDB" id="A0A135I596"/>
<dbReference type="OrthoDB" id="6264785at2"/>
<evidence type="ECO:0000313" key="2">
    <source>
        <dbReference type="EMBL" id="KXF80622.1"/>
    </source>
</evidence>
<gene>
    <name evidence="2" type="ORF">ATN88_08165</name>
</gene>
<evidence type="ECO:0000313" key="3">
    <source>
        <dbReference type="Proteomes" id="UP000070529"/>
    </source>
</evidence>
<organism evidence="2 3">
    <name type="scientific">Enterovibrio coralii</name>
    <dbReference type="NCBI Taxonomy" id="294935"/>
    <lineage>
        <taxon>Bacteria</taxon>
        <taxon>Pseudomonadati</taxon>
        <taxon>Pseudomonadota</taxon>
        <taxon>Gammaproteobacteria</taxon>
        <taxon>Vibrionales</taxon>
        <taxon>Vibrionaceae</taxon>
        <taxon>Enterovibrio</taxon>
    </lineage>
</organism>
<dbReference type="EMBL" id="LNTY01000050">
    <property type="protein sequence ID" value="KXF80622.1"/>
    <property type="molecule type" value="Genomic_DNA"/>
</dbReference>
<accession>A0A135I596</accession>
<evidence type="ECO:0000256" key="1">
    <source>
        <dbReference type="SAM" id="Phobius"/>
    </source>
</evidence>
<feature type="transmembrane region" description="Helical" evidence="1">
    <location>
        <begin position="6"/>
        <end position="27"/>
    </location>
</feature>
<dbReference type="Proteomes" id="UP000070529">
    <property type="component" value="Unassembled WGS sequence"/>
</dbReference>
<sequence length="96" mass="11110">MEYFLAASFIALFVYIAIDRPIVLIQFKDGEIVKKKGKIPHGFLNDCAEISKRTPFTGTIKVYRNRFNPAKLVLSKSIDHKVQQRIKNVFPHKSFK</sequence>
<evidence type="ECO:0008006" key="4">
    <source>
        <dbReference type="Google" id="ProtNLM"/>
    </source>
</evidence>
<dbReference type="STRING" id="294935.ATN88_08165"/>
<comment type="caution">
    <text evidence="2">The sequence shown here is derived from an EMBL/GenBank/DDBJ whole genome shotgun (WGS) entry which is preliminary data.</text>
</comment>
<protein>
    <recommendedName>
        <fullName evidence="4">DUF3634 domain-containing protein</fullName>
    </recommendedName>
</protein>
<keyword evidence="1" id="KW-0812">Transmembrane</keyword>
<dbReference type="Pfam" id="PF12321">
    <property type="entry name" value="DUF3634"/>
    <property type="match status" value="1"/>
</dbReference>
<keyword evidence="1" id="KW-0472">Membrane</keyword>